<proteinExistence type="predicted"/>
<keyword evidence="1" id="KW-0472">Membrane</keyword>
<feature type="transmembrane region" description="Helical" evidence="1">
    <location>
        <begin position="89"/>
        <end position="113"/>
    </location>
</feature>
<dbReference type="InterPro" id="IPR038050">
    <property type="entry name" value="Neuro_actylchol_rec"/>
</dbReference>
<protein>
    <recommendedName>
        <fullName evidence="4">Neurotransmitter-gated ion-channel transmembrane domain-containing protein</fullName>
    </recommendedName>
</protein>
<name>A0AAN9A1K2_HALRR</name>
<accession>A0AAN9A1K2</accession>
<reference evidence="2 3" key="1">
    <citation type="submission" date="2023-11" db="EMBL/GenBank/DDBJ databases">
        <title>Halocaridina rubra genome assembly.</title>
        <authorList>
            <person name="Smith C."/>
        </authorList>
    </citation>
    <scope>NUCLEOTIDE SEQUENCE [LARGE SCALE GENOMIC DNA]</scope>
    <source>
        <strain evidence="2">EP-1</strain>
        <tissue evidence="2">Whole</tissue>
    </source>
</reference>
<dbReference type="InterPro" id="IPR036719">
    <property type="entry name" value="Neuro-gated_channel_TM_sf"/>
</dbReference>
<dbReference type="Proteomes" id="UP001381693">
    <property type="component" value="Unassembled WGS sequence"/>
</dbReference>
<comment type="caution">
    <text evidence="2">The sequence shown here is derived from an EMBL/GenBank/DDBJ whole genome shotgun (WGS) entry which is preliminary data.</text>
</comment>
<evidence type="ECO:0008006" key="4">
    <source>
        <dbReference type="Google" id="ProtNLM"/>
    </source>
</evidence>
<dbReference type="GO" id="GO:0006811">
    <property type="term" value="P:monoatomic ion transport"/>
    <property type="evidence" value="ECO:0007669"/>
    <property type="project" value="InterPro"/>
</dbReference>
<gene>
    <name evidence="2" type="ORF">SK128_012112</name>
</gene>
<dbReference type="EMBL" id="JAXCGZ010017072">
    <property type="protein sequence ID" value="KAK7068950.1"/>
    <property type="molecule type" value="Genomic_DNA"/>
</dbReference>
<keyword evidence="1" id="KW-0812">Transmembrane</keyword>
<keyword evidence="1" id="KW-1133">Transmembrane helix</keyword>
<keyword evidence="3" id="KW-1185">Reference proteome</keyword>
<dbReference type="SUPFAM" id="SSF90112">
    <property type="entry name" value="Neurotransmitter-gated ion-channel transmembrane pore"/>
    <property type="match status" value="1"/>
</dbReference>
<evidence type="ECO:0000256" key="1">
    <source>
        <dbReference type="SAM" id="Phobius"/>
    </source>
</evidence>
<evidence type="ECO:0000313" key="3">
    <source>
        <dbReference type="Proteomes" id="UP001381693"/>
    </source>
</evidence>
<feature type="transmembrane region" description="Helical" evidence="1">
    <location>
        <begin position="32"/>
        <end position="54"/>
    </location>
</feature>
<dbReference type="AlphaFoldDB" id="A0AAN9A1K2"/>
<sequence length="128" mass="14322">MVALTALLVEAAFFTQMSSSIPQTAYLKLVDIWFVYCIISLFLVVVTVAFLNWCKKCAPGWALRVSKYSSGTEDRLANRRTALAVRLNILCRLVCPILTALFFVVYLTMAALIDIPKLPIDIKAIQFS</sequence>
<dbReference type="Gene3D" id="1.20.58.390">
    <property type="entry name" value="Neurotransmitter-gated ion-channel transmembrane domain"/>
    <property type="match status" value="1"/>
</dbReference>
<organism evidence="2 3">
    <name type="scientific">Halocaridina rubra</name>
    <name type="common">Hawaiian red shrimp</name>
    <dbReference type="NCBI Taxonomy" id="373956"/>
    <lineage>
        <taxon>Eukaryota</taxon>
        <taxon>Metazoa</taxon>
        <taxon>Ecdysozoa</taxon>
        <taxon>Arthropoda</taxon>
        <taxon>Crustacea</taxon>
        <taxon>Multicrustacea</taxon>
        <taxon>Malacostraca</taxon>
        <taxon>Eumalacostraca</taxon>
        <taxon>Eucarida</taxon>
        <taxon>Decapoda</taxon>
        <taxon>Pleocyemata</taxon>
        <taxon>Caridea</taxon>
        <taxon>Atyoidea</taxon>
        <taxon>Atyidae</taxon>
        <taxon>Halocaridina</taxon>
    </lineage>
</organism>
<evidence type="ECO:0000313" key="2">
    <source>
        <dbReference type="EMBL" id="KAK7068950.1"/>
    </source>
</evidence>
<dbReference type="GO" id="GO:0016020">
    <property type="term" value="C:membrane"/>
    <property type="evidence" value="ECO:0007669"/>
    <property type="project" value="InterPro"/>
</dbReference>